<keyword evidence="1" id="KW-1133">Transmembrane helix</keyword>
<dbReference type="RefSeq" id="WP_066466536.1">
    <property type="nucleotide sequence ID" value="NZ_MATO01000079.1"/>
</dbReference>
<evidence type="ECO:0000256" key="1">
    <source>
        <dbReference type="SAM" id="Phobius"/>
    </source>
</evidence>
<keyword evidence="4" id="KW-1185">Reference proteome</keyword>
<dbReference type="Gene3D" id="3.40.50.300">
    <property type="entry name" value="P-loop containing nucleotide triphosphate hydrolases"/>
    <property type="match status" value="1"/>
</dbReference>
<dbReference type="OrthoDB" id="435796at2"/>
<keyword evidence="1" id="KW-0812">Transmembrane</keyword>
<dbReference type="EMBL" id="MATO01000079">
    <property type="protein sequence ID" value="OCS84352.1"/>
    <property type="molecule type" value="Genomic_DNA"/>
</dbReference>
<feature type="domain" description="Dynamin-type G" evidence="2">
    <location>
        <begin position="36"/>
        <end position="284"/>
    </location>
</feature>
<evidence type="ECO:0000259" key="2">
    <source>
        <dbReference type="PROSITE" id="PS51718"/>
    </source>
</evidence>
<dbReference type="SUPFAM" id="SSF52540">
    <property type="entry name" value="P-loop containing nucleoside triphosphate hydrolases"/>
    <property type="match status" value="1"/>
</dbReference>
<dbReference type="CDD" id="cd09912">
    <property type="entry name" value="DLP_2"/>
    <property type="match status" value="1"/>
</dbReference>
<dbReference type="PANTHER" id="PTHR43681">
    <property type="entry name" value="TRANSMEMBRANE GTPASE FZO"/>
    <property type="match status" value="1"/>
</dbReference>
<gene>
    <name evidence="3" type="ORF">A6K76_15715</name>
</gene>
<protein>
    <recommendedName>
        <fullName evidence="2">Dynamin-type G domain-containing protein</fullName>
    </recommendedName>
</protein>
<dbReference type="Proteomes" id="UP000093482">
    <property type="component" value="Unassembled WGS sequence"/>
</dbReference>
<dbReference type="GO" id="GO:0005525">
    <property type="term" value="F:GTP binding"/>
    <property type="evidence" value="ECO:0007669"/>
    <property type="project" value="InterPro"/>
</dbReference>
<accession>A0A1C0YB02</accession>
<dbReference type="PANTHER" id="PTHR43681:SF1">
    <property type="entry name" value="SARCALUMENIN"/>
    <property type="match status" value="1"/>
</dbReference>
<organism evidence="3 4">
    <name type="scientific">Caryophanon latum</name>
    <dbReference type="NCBI Taxonomy" id="33977"/>
    <lineage>
        <taxon>Bacteria</taxon>
        <taxon>Bacillati</taxon>
        <taxon>Bacillota</taxon>
        <taxon>Bacilli</taxon>
        <taxon>Bacillales</taxon>
        <taxon>Caryophanaceae</taxon>
        <taxon>Caryophanon</taxon>
    </lineage>
</organism>
<dbReference type="AlphaFoldDB" id="A0A1C0YB02"/>
<reference evidence="3 4" key="1">
    <citation type="submission" date="2016-07" db="EMBL/GenBank/DDBJ databases">
        <title>Caryophanon latum genome sequencing.</title>
        <authorList>
            <person name="Verma A."/>
            <person name="Pal Y."/>
            <person name="Krishnamurthi S."/>
        </authorList>
    </citation>
    <scope>NUCLEOTIDE SEQUENCE [LARGE SCALE GENOMIC DNA]</scope>
    <source>
        <strain evidence="3 4">DSM 14151</strain>
    </source>
</reference>
<name>A0A1C0YB02_9BACL</name>
<dbReference type="InterPro" id="IPR051943">
    <property type="entry name" value="TRAFAC_Dynamin-like_GTPase"/>
</dbReference>
<comment type="caution">
    <text evidence="3">The sequence shown here is derived from an EMBL/GenBank/DDBJ whole genome shotgun (WGS) entry which is preliminary data.</text>
</comment>
<proteinExistence type="predicted"/>
<dbReference type="PROSITE" id="PS51718">
    <property type="entry name" value="G_DYNAMIN_2"/>
    <property type="match status" value="1"/>
</dbReference>
<evidence type="ECO:0000313" key="4">
    <source>
        <dbReference type="Proteomes" id="UP000093482"/>
    </source>
</evidence>
<evidence type="ECO:0000313" key="3">
    <source>
        <dbReference type="EMBL" id="OCS84352.1"/>
    </source>
</evidence>
<dbReference type="InterPro" id="IPR027417">
    <property type="entry name" value="P-loop_NTPase"/>
</dbReference>
<keyword evidence="1" id="KW-0472">Membrane</keyword>
<dbReference type="InterPro" id="IPR030381">
    <property type="entry name" value="G_DYNAMIN_dom"/>
</dbReference>
<sequence length="580" mass="66350">MHTALLTEIEQYRSTAEQFQLQQPLQHIEHLLQDIESDAYTFIVVGEFSTGKSSFINALIGEPLLPVGVIPTTATINVLQYGEPHIDIHYLDGTIEQANSSAILDQFIAKRLDDASHINYINVFQPLSFLKNNVLLIDTPGLNDVNELRSDITYQYIPRAHIVFFLLDCRTPLRQSEFTFLTDTLLSQGLDRIVFVANFADAVDEAELPLIVERIKRELQAALPELTIDIIPFSAVEAIDAIAEQDDELLHISGYYDVHKKITALCESSSRIEETARRYKQRAAHIQFELADALQQLLLLSEQTELQLTMQKEKVDAWQEQQHIFLRDLEAYRDEQVHDFKQMASKSVATFFKKMESELIERIELYEGSQFVHFFEKEIPAMLRSKMKHWMEQYAPHLHVLISKLEQSLTDVLTTTLQQRVYIQAIPSEELAESESVNIRVQKTSDPLLTSGLMIGGASTLFLALGGTLLLPIMAMVGLPYLQKKMLQDQLNKLRPQVISDLQVNLLTVQHDFEQNVHTFIEDNANKVYDSALKRYNEAINTQQQAIYAQQQRIACSAQDEKEHQQNIYTALNSYKLLTI</sequence>
<dbReference type="Pfam" id="PF00350">
    <property type="entry name" value="Dynamin_N"/>
    <property type="match status" value="1"/>
</dbReference>
<dbReference type="InterPro" id="IPR045063">
    <property type="entry name" value="Dynamin_N"/>
</dbReference>
<feature type="transmembrane region" description="Helical" evidence="1">
    <location>
        <begin position="461"/>
        <end position="482"/>
    </location>
</feature>